<accession>A0ABU2LW38</accession>
<feature type="modified residue" description="4-aspartylphosphate" evidence="10">
    <location>
        <position position="54"/>
    </location>
</feature>
<evidence type="ECO:0000256" key="10">
    <source>
        <dbReference type="PROSITE-ProRule" id="PRU00169"/>
    </source>
</evidence>
<dbReference type="PROSITE" id="PS50110">
    <property type="entry name" value="RESPONSE_REGULATORY"/>
    <property type="match status" value="1"/>
</dbReference>
<dbReference type="SMART" id="SM00448">
    <property type="entry name" value="REC"/>
    <property type="match status" value="1"/>
</dbReference>
<name>A0ABU2LW38_9ACTN</name>
<evidence type="ECO:0000256" key="5">
    <source>
        <dbReference type="ARBA" id="ARBA00023015"/>
    </source>
</evidence>
<reference evidence="13" key="1">
    <citation type="submission" date="2023-07" db="EMBL/GenBank/DDBJ databases">
        <title>30 novel species of actinomycetes from the DSMZ collection.</title>
        <authorList>
            <person name="Nouioui I."/>
        </authorList>
    </citation>
    <scope>NUCLEOTIDE SEQUENCE [LARGE SCALE GENOMIC DNA]</scope>
    <source>
        <strain evidence="13">DSM 44918</strain>
    </source>
</reference>
<keyword evidence="2 9" id="KW-0963">Cytoplasm</keyword>
<keyword evidence="6 9" id="KW-0238">DNA-binding</keyword>
<comment type="caution">
    <text evidence="12">The sequence shown here is derived from an EMBL/GenBank/DDBJ whole genome shotgun (WGS) entry which is preliminary data.</text>
</comment>
<dbReference type="Pfam" id="PF00072">
    <property type="entry name" value="Response_reg"/>
    <property type="match status" value="1"/>
</dbReference>
<dbReference type="InterPro" id="IPR024187">
    <property type="entry name" value="Sig_transdc_resp-reg_cit/mal"/>
</dbReference>
<evidence type="ECO:0000256" key="7">
    <source>
        <dbReference type="ARBA" id="ARBA00023159"/>
    </source>
</evidence>
<evidence type="ECO:0000256" key="2">
    <source>
        <dbReference type="ARBA" id="ARBA00022490"/>
    </source>
</evidence>
<keyword evidence="7 9" id="KW-0010">Activator</keyword>
<keyword evidence="3 10" id="KW-0597">Phosphoprotein</keyword>
<dbReference type="CDD" id="cd19925">
    <property type="entry name" value="REC_citrate_TCS"/>
    <property type="match status" value="1"/>
</dbReference>
<comment type="subcellular location">
    <subcellularLocation>
        <location evidence="1 9">Cytoplasm</location>
    </subcellularLocation>
</comment>
<proteinExistence type="predicted"/>
<evidence type="ECO:0000256" key="1">
    <source>
        <dbReference type="ARBA" id="ARBA00004496"/>
    </source>
</evidence>
<dbReference type="RefSeq" id="WP_311602074.1">
    <property type="nucleotide sequence ID" value="NZ_JAVREM010000047.1"/>
</dbReference>
<dbReference type="PANTHER" id="PTHR45526:SF1">
    <property type="entry name" value="TRANSCRIPTIONAL REGULATORY PROTEIN DCUR-RELATED"/>
    <property type="match status" value="1"/>
</dbReference>
<evidence type="ECO:0000256" key="3">
    <source>
        <dbReference type="ARBA" id="ARBA00022553"/>
    </source>
</evidence>
<gene>
    <name evidence="12" type="ORF">RNC47_26025</name>
</gene>
<dbReference type="SUPFAM" id="SSF52172">
    <property type="entry name" value="CheY-like"/>
    <property type="match status" value="1"/>
</dbReference>
<evidence type="ECO:0000256" key="6">
    <source>
        <dbReference type="ARBA" id="ARBA00023125"/>
    </source>
</evidence>
<evidence type="ECO:0000259" key="11">
    <source>
        <dbReference type="PROSITE" id="PS50110"/>
    </source>
</evidence>
<dbReference type="PIRSF" id="PIRSF006171">
    <property type="entry name" value="RR_citrat_malat"/>
    <property type="match status" value="1"/>
</dbReference>
<keyword evidence="4 9" id="KW-0902">Two-component regulatory system</keyword>
<sequence>MIRVLIVDDDFMVARLHRKVVERTPGFEVVGEARTGAEALVAVRELRPDLVLLDIYLPDISGLDVLRELRGGVAAEVGHEPDVLVITAAREVETVRGALRGGAVHYVIKPFEVPVLQERLRDYARRSRELAAIASSLPGQDAVDRVFGAAVPPPRLPKGLSEETAELVRNTLLACDEDLSAAECAARSGLSRVSARRYLEHFAATGRVAVTLRYGSTGRPERRFRWAAAPDRP</sequence>
<evidence type="ECO:0000256" key="8">
    <source>
        <dbReference type="ARBA" id="ARBA00023163"/>
    </source>
</evidence>
<evidence type="ECO:0000313" key="13">
    <source>
        <dbReference type="Proteomes" id="UP001183420"/>
    </source>
</evidence>
<keyword evidence="13" id="KW-1185">Reference proteome</keyword>
<dbReference type="InterPro" id="IPR011006">
    <property type="entry name" value="CheY-like_superfamily"/>
</dbReference>
<evidence type="ECO:0000313" key="12">
    <source>
        <dbReference type="EMBL" id="MDT0321796.1"/>
    </source>
</evidence>
<evidence type="ECO:0000256" key="4">
    <source>
        <dbReference type="ARBA" id="ARBA00023012"/>
    </source>
</evidence>
<dbReference type="InterPro" id="IPR051271">
    <property type="entry name" value="2C-system_Tx_regulators"/>
</dbReference>
<protein>
    <recommendedName>
        <fullName evidence="9">Transcriptional regulatory protein</fullName>
    </recommendedName>
</protein>
<evidence type="ECO:0000256" key="9">
    <source>
        <dbReference type="PIRNR" id="PIRNR006171"/>
    </source>
</evidence>
<keyword evidence="8 9" id="KW-0804">Transcription</keyword>
<dbReference type="EMBL" id="JAVREM010000047">
    <property type="protein sequence ID" value="MDT0321796.1"/>
    <property type="molecule type" value="Genomic_DNA"/>
</dbReference>
<dbReference type="Gene3D" id="3.40.50.2300">
    <property type="match status" value="1"/>
</dbReference>
<dbReference type="Proteomes" id="UP001183420">
    <property type="component" value="Unassembled WGS sequence"/>
</dbReference>
<dbReference type="InterPro" id="IPR001789">
    <property type="entry name" value="Sig_transdc_resp-reg_receiver"/>
</dbReference>
<dbReference type="PANTHER" id="PTHR45526">
    <property type="entry name" value="TRANSCRIPTIONAL REGULATORY PROTEIN DPIA"/>
    <property type="match status" value="1"/>
</dbReference>
<feature type="domain" description="Response regulatory" evidence="11">
    <location>
        <begin position="3"/>
        <end position="124"/>
    </location>
</feature>
<organism evidence="12 13">
    <name type="scientific">Streptomyces millisiae</name>
    <dbReference type="NCBI Taxonomy" id="3075542"/>
    <lineage>
        <taxon>Bacteria</taxon>
        <taxon>Bacillati</taxon>
        <taxon>Actinomycetota</taxon>
        <taxon>Actinomycetes</taxon>
        <taxon>Kitasatosporales</taxon>
        <taxon>Streptomycetaceae</taxon>
        <taxon>Streptomyces</taxon>
    </lineage>
</organism>
<keyword evidence="5 9" id="KW-0805">Transcription regulation</keyword>